<gene>
    <name evidence="2" type="ORF">TWF696_008018</name>
</gene>
<evidence type="ECO:0000256" key="1">
    <source>
        <dbReference type="SAM" id="MobiDB-lite"/>
    </source>
</evidence>
<feature type="region of interest" description="Disordered" evidence="1">
    <location>
        <begin position="266"/>
        <end position="370"/>
    </location>
</feature>
<accession>A0AAV9ULU1</accession>
<protein>
    <submittedName>
        <fullName evidence="2">Uncharacterized protein</fullName>
    </submittedName>
</protein>
<sequence>MAMIEGDIRKKQPKSVIINSPVLLGNLVKLDNAYPLDTFDVTMVTFMLEALWKLKRYKYVVFVAPGGSEPADLHDPNRPDAPHNAQSQFPGLYAYTGYLNKFIIPVGGVDMDRWQNQYRMHRNMEAWAPAISVATAAIPESFLPNEITPTRIAAAAAAGLLAYFVGLGFNVQESRILLYGFGVPLAGVSAEDQSPTILNIINNNAWGVCQDAAPPQGPLTWSYTKKSENRVKFIREAKARIKRRRIAAGIDLNFDGLFPDARTVTKRSTANDTAGEPPEEDELACPRRSTSSSSSSSGESTSFTSTSYTSSEAASTSFTTSHTQTTTITTGTDTATPTEEMSSEITVSSLEISTQPSEDEPTPVEEEPEPVETITIEDEPIVGELATLGDDILVYVLPPLAAGAGLVALLIPLLNGKTSTTHVSVSAYASQTITFDKAHVSNFNITIPKTATSSRPKSVSASTTTKEPTSTTFATATGSSMNTVTSRQKDRKTSSLSSSTDTGLPPIGTGDPGRDPIDRPSPDDLQLAEKPVDRQFCHGLYKAERNTTVARWIQYLPNNWYYVHRDTMAKLINDEVCEEIHQDSNTNKPGHVAKTFFRGSPEMVDFYYAWHETPPYKDECKEHFLSILDGCDGNDPSNPYNWKGGGERIIGDNLYFKIEPRWPFRRLPGRIFAACWFRTNSKEGEAIATIWGYGWNDAFDDWTDGVPGRRSRGPEEFFNQINGCRWDGRWHYTAATPEPKDLAKWEWKLQIGFQTNWIVDPRARLSQRCVEDAVKKFSGISDFSCGDEDWEAPK</sequence>
<feature type="compositionally biased region" description="Low complexity" evidence="1">
    <location>
        <begin position="289"/>
        <end position="336"/>
    </location>
</feature>
<feature type="compositionally biased region" description="Low complexity" evidence="1">
    <location>
        <begin position="460"/>
        <end position="480"/>
    </location>
</feature>
<feature type="compositionally biased region" description="Polar residues" evidence="1">
    <location>
        <begin position="450"/>
        <end position="459"/>
    </location>
</feature>
<feature type="compositionally biased region" description="Polar residues" evidence="1">
    <location>
        <begin position="337"/>
        <end position="356"/>
    </location>
</feature>
<feature type="compositionally biased region" description="Acidic residues" evidence="1">
    <location>
        <begin position="357"/>
        <end position="370"/>
    </location>
</feature>
<proteinExistence type="predicted"/>
<dbReference type="Proteomes" id="UP001375240">
    <property type="component" value="Unassembled WGS sequence"/>
</dbReference>
<feature type="compositionally biased region" description="Basic and acidic residues" evidence="1">
    <location>
        <begin position="512"/>
        <end position="522"/>
    </location>
</feature>
<keyword evidence="3" id="KW-1185">Reference proteome</keyword>
<dbReference type="Pfam" id="PF18647">
    <property type="entry name" value="Fungal_lectin_2"/>
    <property type="match status" value="1"/>
</dbReference>
<dbReference type="EMBL" id="JAVHNQ010000006">
    <property type="protein sequence ID" value="KAK6344381.1"/>
    <property type="molecule type" value="Genomic_DNA"/>
</dbReference>
<comment type="caution">
    <text evidence="2">The sequence shown here is derived from an EMBL/GenBank/DDBJ whole genome shotgun (WGS) entry which is preliminary data.</text>
</comment>
<reference evidence="2 3" key="1">
    <citation type="submission" date="2019-10" db="EMBL/GenBank/DDBJ databases">
        <authorList>
            <person name="Palmer J.M."/>
        </authorList>
    </citation>
    <scope>NUCLEOTIDE SEQUENCE [LARGE SCALE GENOMIC DNA]</scope>
    <source>
        <strain evidence="2 3">TWF696</strain>
    </source>
</reference>
<name>A0AAV9ULU1_9PEZI</name>
<organism evidence="2 3">
    <name type="scientific">Orbilia brochopaga</name>
    <dbReference type="NCBI Taxonomy" id="3140254"/>
    <lineage>
        <taxon>Eukaryota</taxon>
        <taxon>Fungi</taxon>
        <taxon>Dikarya</taxon>
        <taxon>Ascomycota</taxon>
        <taxon>Pezizomycotina</taxon>
        <taxon>Orbiliomycetes</taxon>
        <taxon>Orbiliales</taxon>
        <taxon>Orbiliaceae</taxon>
        <taxon>Orbilia</taxon>
    </lineage>
</organism>
<dbReference type="AlphaFoldDB" id="A0AAV9ULU1"/>
<evidence type="ECO:0000313" key="2">
    <source>
        <dbReference type="EMBL" id="KAK6344381.1"/>
    </source>
</evidence>
<feature type="region of interest" description="Disordered" evidence="1">
    <location>
        <begin position="450"/>
        <end position="529"/>
    </location>
</feature>
<evidence type="ECO:0000313" key="3">
    <source>
        <dbReference type="Proteomes" id="UP001375240"/>
    </source>
</evidence>